<feature type="compositionally biased region" description="Polar residues" evidence="2">
    <location>
        <begin position="689"/>
        <end position="705"/>
    </location>
</feature>
<dbReference type="PANTHER" id="PTHR45655:SF8">
    <property type="entry name" value="SOLUBLE GUANYLATE CYCLASE GCY-33"/>
    <property type="match status" value="1"/>
</dbReference>
<dbReference type="EMBL" id="BDGG01000014">
    <property type="protein sequence ID" value="GAV06673.1"/>
    <property type="molecule type" value="Genomic_DNA"/>
</dbReference>
<feature type="transmembrane region" description="Helical" evidence="3">
    <location>
        <begin position="316"/>
        <end position="334"/>
    </location>
</feature>
<evidence type="ECO:0000259" key="4">
    <source>
        <dbReference type="PROSITE" id="PS50125"/>
    </source>
</evidence>
<dbReference type="GO" id="GO:0038060">
    <property type="term" value="P:nitric oxide-cGMP-mediated signaling"/>
    <property type="evidence" value="ECO:0007669"/>
    <property type="project" value="TreeGrafter"/>
</dbReference>
<dbReference type="GO" id="GO:0004383">
    <property type="term" value="F:guanylate cyclase activity"/>
    <property type="evidence" value="ECO:0007669"/>
    <property type="project" value="TreeGrafter"/>
</dbReference>
<feature type="compositionally biased region" description="Basic and acidic residues" evidence="2">
    <location>
        <begin position="751"/>
        <end position="761"/>
    </location>
</feature>
<dbReference type="GO" id="GO:0008074">
    <property type="term" value="C:guanylate cyclase complex, soluble"/>
    <property type="evidence" value="ECO:0007669"/>
    <property type="project" value="TreeGrafter"/>
</dbReference>
<feature type="transmembrane region" description="Helical" evidence="3">
    <location>
        <begin position="89"/>
        <end position="111"/>
    </location>
</feature>
<sequence>MAAETLAVPQLASGPPVVVEAPTTGQNHRKLQSTPMTEDELKVPRSSIRASIQASFLLRPKAAAEQVDPLLPVNSTTIKVVPYINARQVTGIALLVLWPILLGTAFNLYGFQEASAYLDIRLGIQHYVQRWTRTQQLSDLLVQQQDLLLGSIIQKDGKANDIAKQSSQVSYRIRDCQTFGNYAYRKTAVGKPIDPTVRRPLLQRVHRVIMSLDLYAKYTLPDYQLENVKKVCGNDCQWNFLRTRDVEFWRALVRPIVSLGKSGVYYKVLATANISTDSNITVVALWKLLTDELLYPIVQADIVCTRIVEAAFEEDFHISVAVFAVILAFLIAWFVFAPNLLLLVSTSLAGIFSESYRFQWIQLCRRRAIEREKSRSDKIVQEMFFEVNFKYLYEGNLPPTVLYNEATIAFVELMQYDELCKIYTTVDHVALLDWYYHLVNASVKGFNTNVVATAGHYCLLAGTHAYHAQNVALSMLRLMTLVKESYLPPPHNTRLPLIRAGIHTGAVAGCIVSLKFPLFTMLGDTVNTSARMNSKSKPFRVLLSELSNQMISSSFVTESAGVFNVKGKGEMKTFHLLACKWRTFSEYFIDLGEADRLAKLHDLEAIQTPGRNLRRTGFGQTSNNYNVFDVDHGRRRSSSENDGSIAMIGGNLLQGLLKRMKRKKSSIVDKKEVLVPLVFPEPAMPRSGDNVSYSLRSSQEVSGQSAPKERKASYKDYTVPRLSRDIDVKASPNESYYMQISNNIFTRSWNAHRDSKTKEKNTANPKV</sequence>
<dbReference type="InterPro" id="IPR029787">
    <property type="entry name" value="Nucleotide_cyclase"/>
</dbReference>
<dbReference type="OrthoDB" id="10062808at2759"/>
<dbReference type="STRING" id="947166.A0A1D1W1V1"/>
<dbReference type="InterPro" id="IPR001054">
    <property type="entry name" value="A/G_cyclase"/>
</dbReference>
<dbReference type="PANTHER" id="PTHR45655">
    <property type="entry name" value="GUANYLATE CYCLASE SOLUBLE SUBUNIT BETA-2"/>
    <property type="match status" value="1"/>
</dbReference>
<comment type="caution">
    <text evidence="5">The sequence shown here is derived from an EMBL/GenBank/DDBJ whole genome shotgun (WGS) entry which is preliminary data.</text>
</comment>
<feature type="domain" description="Guanylate cyclase" evidence="4">
    <location>
        <begin position="407"/>
        <end position="533"/>
    </location>
</feature>
<evidence type="ECO:0000256" key="3">
    <source>
        <dbReference type="SAM" id="Phobius"/>
    </source>
</evidence>
<dbReference type="GO" id="GO:0070026">
    <property type="term" value="F:nitric oxide binding"/>
    <property type="evidence" value="ECO:0007669"/>
    <property type="project" value="TreeGrafter"/>
</dbReference>
<gene>
    <name evidence="5" type="primary">RvY_16623-1</name>
    <name evidence="5" type="synonym">RvY_16623.1</name>
    <name evidence="5" type="ORF">RvY_16623</name>
</gene>
<evidence type="ECO:0000256" key="2">
    <source>
        <dbReference type="SAM" id="MobiDB-lite"/>
    </source>
</evidence>
<evidence type="ECO:0000313" key="5">
    <source>
        <dbReference type="EMBL" id="GAV06673.1"/>
    </source>
</evidence>
<reference evidence="5 6" key="1">
    <citation type="journal article" date="2016" name="Nat. Commun.">
        <title>Extremotolerant tardigrade genome and improved radiotolerance of human cultured cells by tardigrade-unique protein.</title>
        <authorList>
            <person name="Hashimoto T."/>
            <person name="Horikawa D.D."/>
            <person name="Saito Y."/>
            <person name="Kuwahara H."/>
            <person name="Kozuka-Hata H."/>
            <person name="Shin-I T."/>
            <person name="Minakuchi Y."/>
            <person name="Ohishi K."/>
            <person name="Motoyama A."/>
            <person name="Aizu T."/>
            <person name="Enomoto A."/>
            <person name="Kondo K."/>
            <person name="Tanaka S."/>
            <person name="Hara Y."/>
            <person name="Koshikawa S."/>
            <person name="Sagara H."/>
            <person name="Miura T."/>
            <person name="Yokobori S."/>
            <person name="Miyagawa K."/>
            <person name="Suzuki Y."/>
            <person name="Kubo T."/>
            <person name="Oyama M."/>
            <person name="Kohara Y."/>
            <person name="Fujiyama A."/>
            <person name="Arakawa K."/>
            <person name="Katayama T."/>
            <person name="Toyoda A."/>
            <person name="Kunieda T."/>
        </authorList>
    </citation>
    <scope>NUCLEOTIDE SEQUENCE [LARGE SCALE GENOMIC DNA]</scope>
    <source>
        <strain evidence="5 6">YOKOZUNA-1</strain>
    </source>
</reference>
<dbReference type="Gene3D" id="3.30.70.1230">
    <property type="entry name" value="Nucleotide cyclase"/>
    <property type="match status" value="1"/>
</dbReference>
<dbReference type="PROSITE" id="PS50125">
    <property type="entry name" value="GUANYLATE_CYCLASE_2"/>
    <property type="match status" value="1"/>
</dbReference>
<evidence type="ECO:0000313" key="6">
    <source>
        <dbReference type="Proteomes" id="UP000186922"/>
    </source>
</evidence>
<accession>A0A1D1W1V1</accession>
<proteinExistence type="predicted"/>
<name>A0A1D1W1V1_RAMVA</name>
<feature type="region of interest" description="Disordered" evidence="2">
    <location>
        <begin position="689"/>
        <end position="716"/>
    </location>
</feature>
<protein>
    <recommendedName>
        <fullName evidence="4">Guanylate cyclase domain-containing protein</fullName>
    </recommendedName>
</protein>
<dbReference type="GO" id="GO:0070482">
    <property type="term" value="P:response to oxygen levels"/>
    <property type="evidence" value="ECO:0007669"/>
    <property type="project" value="TreeGrafter"/>
</dbReference>
<keyword evidence="1" id="KW-0456">Lyase</keyword>
<keyword evidence="3" id="KW-0472">Membrane</keyword>
<feature type="region of interest" description="Disordered" evidence="2">
    <location>
        <begin position="17"/>
        <end position="39"/>
    </location>
</feature>
<keyword evidence="3" id="KW-0812">Transmembrane</keyword>
<dbReference type="Pfam" id="PF00211">
    <property type="entry name" value="Guanylate_cyc"/>
    <property type="match status" value="1"/>
</dbReference>
<evidence type="ECO:0000256" key="1">
    <source>
        <dbReference type="ARBA" id="ARBA00023239"/>
    </source>
</evidence>
<dbReference type="Proteomes" id="UP000186922">
    <property type="component" value="Unassembled WGS sequence"/>
</dbReference>
<organism evidence="5 6">
    <name type="scientific">Ramazzottius varieornatus</name>
    <name type="common">Water bear</name>
    <name type="synonym">Tardigrade</name>
    <dbReference type="NCBI Taxonomy" id="947166"/>
    <lineage>
        <taxon>Eukaryota</taxon>
        <taxon>Metazoa</taxon>
        <taxon>Ecdysozoa</taxon>
        <taxon>Tardigrada</taxon>
        <taxon>Eutardigrada</taxon>
        <taxon>Parachela</taxon>
        <taxon>Hypsibioidea</taxon>
        <taxon>Ramazzottiidae</taxon>
        <taxon>Ramazzottius</taxon>
    </lineage>
</organism>
<dbReference type="AlphaFoldDB" id="A0A1D1W1V1"/>
<dbReference type="GO" id="GO:0019826">
    <property type="term" value="F:oxygen sensor activity"/>
    <property type="evidence" value="ECO:0007669"/>
    <property type="project" value="TreeGrafter"/>
</dbReference>
<feature type="region of interest" description="Disordered" evidence="2">
    <location>
        <begin position="748"/>
        <end position="767"/>
    </location>
</feature>
<keyword evidence="3" id="KW-1133">Transmembrane helix</keyword>
<dbReference type="SMART" id="SM00044">
    <property type="entry name" value="CYCc"/>
    <property type="match status" value="1"/>
</dbReference>
<dbReference type="SUPFAM" id="SSF55073">
    <property type="entry name" value="Nucleotide cyclase"/>
    <property type="match status" value="1"/>
</dbReference>
<keyword evidence="6" id="KW-1185">Reference proteome</keyword>
<dbReference type="CDD" id="cd07302">
    <property type="entry name" value="CHD"/>
    <property type="match status" value="1"/>
</dbReference>